<dbReference type="Gene3D" id="3.30.750.44">
    <property type="match status" value="1"/>
</dbReference>
<dbReference type="Proteomes" id="UP000629025">
    <property type="component" value="Unassembled WGS sequence"/>
</dbReference>
<proteinExistence type="inferred from homology"/>
<evidence type="ECO:0000259" key="7">
    <source>
        <dbReference type="PROSITE" id="PS50106"/>
    </source>
</evidence>
<evidence type="ECO:0000256" key="2">
    <source>
        <dbReference type="ARBA" id="ARBA00022670"/>
    </source>
</evidence>
<dbReference type="PANTHER" id="PTHR32060">
    <property type="entry name" value="TAIL-SPECIFIC PROTEASE"/>
    <property type="match status" value="1"/>
</dbReference>
<dbReference type="InterPro" id="IPR029045">
    <property type="entry name" value="ClpP/crotonase-like_dom_sf"/>
</dbReference>
<dbReference type="InterPro" id="IPR055210">
    <property type="entry name" value="CtpA/B_N"/>
</dbReference>
<dbReference type="Gene3D" id="2.30.42.10">
    <property type="match status" value="1"/>
</dbReference>
<protein>
    <submittedName>
        <fullName evidence="8">Peptidase S41</fullName>
    </submittedName>
</protein>
<dbReference type="Gene3D" id="3.90.226.10">
    <property type="entry name" value="2-enoyl-CoA Hydratase, Chain A, domain 1"/>
    <property type="match status" value="1"/>
</dbReference>
<dbReference type="Pfam" id="PF03572">
    <property type="entry name" value="Peptidase_S41"/>
    <property type="match status" value="1"/>
</dbReference>
<dbReference type="InterPro" id="IPR001478">
    <property type="entry name" value="PDZ"/>
</dbReference>
<dbReference type="SUPFAM" id="SSF52096">
    <property type="entry name" value="ClpP/crotonase"/>
    <property type="match status" value="1"/>
</dbReference>
<evidence type="ECO:0000313" key="8">
    <source>
        <dbReference type="EMBL" id="GGC08575.1"/>
    </source>
</evidence>
<dbReference type="InterPro" id="IPR005151">
    <property type="entry name" value="Tail-specific_protease"/>
</dbReference>
<feature type="chain" id="PRO_5046575092" evidence="6">
    <location>
        <begin position="29"/>
        <end position="433"/>
    </location>
</feature>
<dbReference type="EMBL" id="BMIJ01000009">
    <property type="protein sequence ID" value="GGC08575.1"/>
    <property type="molecule type" value="Genomic_DNA"/>
</dbReference>
<evidence type="ECO:0000256" key="3">
    <source>
        <dbReference type="ARBA" id="ARBA00022801"/>
    </source>
</evidence>
<keyword evidence="6" id="KW-0732">Signal</keyword>
<name>A0ABQ1KUU6_9GAMM</name>
<dbReference type="SMART" id="SM00245">
    <property type="entry name" value="TSPc"/>
    <property type="match status" value="1"/>
</dbReference>
<evidence type="ECO:0000256" key="1">
    <source>
        <dbReference type="ARBA" id="ARBA00009179"/>
    </source>
</evidence>
<keyword evidence="4 5" id="KW-0720">Serine protease</keyword>
<dbReference type="CDD" id="cd07560">
    <property type="entry name" value="Peptidase_S41_CPP"/>
    <property type="match status" value="1"/>
</dbReference>
<dbReference type="CDD" id="cd06782">
    <property type="entry name" value="cpPDZ_CPP-like"/>
    <property type="match status" value="1"/>
</dbReference>
<dbReference type="InterPro" id="IPR036034">
    <property type="entry name" value="PDZ_sf"/>
</dbReference>
<comment type="similarity">
    <text evidence="1 5">Belongs to the peptidase S41A family.</text>
</comment>
<reference evidence="9" key="1">
    <citation type="journal article" date="2019" name="Int. J. Syst. Evol. Microbiol.">
        <title>The Global Catalogue of Microorganisms (GCM) 10K type strain sequencing project: providing services to taxonomists for standard genome sequencing and annotation.</title>
        <authorList>
            <consortium name="The Broad Institute Genomics Platform"/>
            <consortium name="The Broad Institute Genome Sequencing Center for Infectious Disease"/>
            <person name="Wu L."/>
            <person name="Ma J."/>
        </authorList>
    </citation>
    <scope>NUCLEOTIDE SEQUENCE [LARGE SCALE GENOMIC DNA]</scope>
    <source>
        <strain evidence="9">CGMCC 1.15341</strain>
    </source>
</reference>
<keyword evidence="2 5" id="KW-0645">Protease</keyword>
<feature type="domain" description="PDZ" evidence="7">
    <location>
        <begin position="94"/>
        <end position="162"/>
    </location>
</feature>
<dbReference type="NCBIfam" id="TIGR00225">
    <property type="entry name" value="prc"/>
    <property type="match status" value="1"/>
</dbReference>
<dbReference type="RefSeq" id="WP_188751425.1">
    <property type="nucleotide sequence ID" value="NZ_BMIJ01000009.1"/>
</dbReference>
<dbReference type="SUPFAM" id="SSF50156">
    <property type="entry name" value="PDZ domain-like"/>
    <property type="match status" value="1"/>
</dbReference>
<dbReference type="PANTHER" id="PTHR32060:SF30">
    <property type="entry name" value="CARBOXY-TERMINAL PROCESSING PROTEASE CTPA"/>
    <property type="match status" value="1"/>
</dbReference>
<dbReference type="SMART" id="SM00228">
    <property type="entry name" value="PDZ"/>
    <property type="match status" value="1"/>
</dbReference>
<keyword evidence="9" id="KW-1185">Reference proteome</keyword>
<dbReference type="InterPro" id="IPR004447">
    <property type="entry name" value="Peptidase_S41A"/>
</dbReference>
<organism evidence="8 9">
    <name type="scientific">Marinobacterium zhoushanense</name>
    <dbReference type="NCBI Taxonomy" id="1679163"/>
    <lineage>
        <taxon>Bacteria</taxon>
        <taxon>Pseudomonadati</taxon>
        <taxon>Pseudomonadota</taxon>
        <taxon>Gammaproteobacteria</taxon>
        <taxon>Oceanospirillales</taxon>
        <taxon>Oceanospirillaceae</taxon>
        <taxon>Marinobacterium</taxon>
    </lineage>
</organism>
<gene>
    <name evidence="8" type="ORF">GCM10011352_38620</name>
</gene>
<accession>A0ABQ1KUU6</accession>
<keyword evidence="3 5" id="KW-0378">Hydrolase</keyword>
<evidence type="ECO:0000256" key="5">
    <source>
        <dbReference type="RuleBase" id="RU004404"/>
    </source>
</evidence>
<comment type="caution">
    <text evidence="8">The sequence shown here is derived from an EMBL/GenBank/DDBJ whole genome shotgun (WGS) entry which is preliminary data.</text>
</comment>
<evidence type="ECO:0000256" key="4">
    <source>
        <dbReference type="ARBA" id="ARBA00022825"/>
    </source>
</evidence>
<dbReference type="PROSITE" id="PS50106">
    <property type="entry name" value="PDZ"/>
    <property type="match status" value="1"/>
</dbReference>
<dbReference type="Pfam" id="PF13180">
    <property type="entry name" value="PDZ_2"/>
    <property type="match status" value="1"/>
</dbReference>
<evidence type="ECO:0000313" key="9">
    <source>
        <dbReference type="Proteomes" id="UP000629025"/>
    </source>
</evidence>
<feature type="signal peptide" evidence="6">
    <location>
        <begin position="1"/>
        <end position="28"/>
    </location>
</feature>
<sequence>MKLIADLKHTSLALALGTALALPVQGWAAEPEAEQQESVPALPLEELRMFAEVYGRIKDAYVEPVDDRELLQDAIRGMLAGLDPHSSYLEPDAFESLQVHTSGEFGGLGIEVGMEDGFVRVIAPIDDTPAQRAGIRAGDLIIKIDDTPMQGLGLNEAVEMMRGEIGSEIRLTIVRDGIEKPFEVKLVRDAIKVVSVKHKLLEPGYGYLRITQFQLNTAADLRKALANMGKEQPLKGLVLDLRNNPGGVLQAAVDVVDTFIDKGLVVYTEGRLPSSQLKFSATSETPAPNLPLVVLINGGSASASEIVAGALQDHHRAVLMGTDSFGKGSVQTVLPLGSDRGLKLTTARYFTPNGRSIQAQGIQPDLMVEEGRLTEVVHEDFIKERDLAGHLENAAVMQPVSNGDDGLAQRDFQLYQALNLLKALNIVSTGSQG</sequence>
<evidence type="ECO:0000256" key="6">
    <source>
        <dbReference type="SAM" id="SignalP"/>
    </source>
</evidence>
<dbReference type="Pfam" id="PF22694">
    <property type="entry name" value="CtpB_N-like"/>
    <property type="match status" value="1"/>
</dbReference>